<gene>
    <name evidence="2" type="ORF">CCR75_002345</name>
</gene>
<evidence type="ECO:0000313" key="2">
    <source>
        <dbReference type="EMBL" id="TDH69845.1"/>
    </source>
</evidence>
<dbReference type="Gene3D" id="3.30.40.10">
    <property type="entry name" value="Zinc/RING finger domain, C3HC4 (zinc finger)"/>
    <property type="match status" value="1"/>
</dbReference>
<name>A0A976FN18_BRELC</name>
<organism evidence="2 3">
    <name type="scientific">Bremia lactucae</name>
    <name type="common">Lettuce downy mildew</name>
    <dbReference type="NCBI Taxonomy" id="4779"/>
    <lineage>
        <taxon>Eukaryota</taxon>
        <taxon>Sar</taxon>
        <taxon>Stramenopiles</taxon>
        <taxon>Oomycota</taxon>
        <taxon>Peronosporomycetes</taxon>
        <taxon>Peronosporales</taxon>
        <taxon>Peronosporaceae</taxon>
        <taxon>Bremia</taxon>
    </lineage>
</organism>
<feature type="region of interest" description="Disordered" evidence="1">
    <location>
        <begin position="308"/>
        <end position="339"/>
    </location>
</feature>
<dbReference type="RefSeq" id="XP_067819344.1">
    <property type="nucleotide sequence ID" value="XM_067960442.1"/>
</dbReference>
<evidence type="ECO:0000313" key="3">
    <source>
        <dbReference type="Proteomes" id="UP000294530"/>
    </source>
</evidence>
<feature type="region of interest" description="Disordered" evidence="1">
    <location>
        <begin position="132"/>
        <end position="162"/>
    </location>
</feature>
<dbReference type="GeneID" id="94346113"/>
<dbReference type="OrthoDB" id="166811at2759"/>
<keyword evidence="3" id="KW-1185">Reference proteome</keyword>
<dbReference type="AlphaFoldDB" id="A0A976FN18"/>
<dbReference type="Proteomes" id="UP000294530">
    <property type="component" value="Unassembled WGS sequence"/>
</dbReference>
<proteinExistence type="predicted"/>
<dbReference type="CDD" id="cd15489">
    <property type="entry name" value="PHD_SF"/>
    <property type="match status" value="1"/>
</dbReference>
<accession>A0A976FN18</accession>
<evidence type="ECO:0008006" key="4">
    <source>
        <dbReference type="Google" id="ProtNLM"/>
    </source>
</evidence>
<protein>
    <recommendedName>
        <fullName evidence="4">Tify domain-containing protein</fullName>
    </recommendedName>
</protein>
<sequence>MNSRRDRDQKLKMTQDAFTSVAVAFERSRNLKLRTSNRVAAAAANIAMAAQAQEEAASLTRGLAVSFSHRARPCGAQNSIQIEQDASEMFLPALRGHSQATKRGTEATVGFETATLASKRIKVKSNIVPQSQLRSTSIRGKKRRQVSDYGATSKKEASPIITDLPPLPFTTLDVDTEKNKSKEATSTRQFETEVTRRCEFCKKASNICVMMHCLACRRLYHASCFVHAFKPYVDNQTPLWDQLARLQLQVPEHRGNFFHCLSCKAAFMDFYESGGYMWDCTCPTCVQPEVTVTYRQQKLVQMMNDMEMEKQRKKENKRNQQKSTNENGSIAKPSRLRKVATSRCSQDHQPRICSSAMTEAKDTAAVSFNNKRREDTILPAHSNSDDTCKSLAVVTMASNDDNLIVQTEVSQKEQEVFRQDVQHEETLLIGVEQSIISSHDDSVTVENAPVLTEDALLRASCDLQSQRALNQAMSEAEIAVRNMRDLALFKPLTSPSTHLSKTLLNEFVAHVVCLSPKYVMNMANGNLVDRVLRSRTLEPGNSFPRKVGWVGFSRNAEIARTIQCRCCQHGYTYDEFVHHAGISVTALKTKARHLLYVVERTDESALVPFSAFALTLSVAGASHELETLLKELQPPPFASRVL</sequence>
<dbReference type="EMBL" id="SHOA02000007">
    <property type="protein sequence ID" value="TDH69845.1"/>
    <property type="molecule type" value="Genomic_DNA"/>
</dbReference>
<reference evidence="2 3" key="1">
    <citation type="journal article" date="2021" name="Genome Biol.">
        <title>AFLAP: assembly-free linkage analysis pipeline using k-mers from genome sequencing data.</title>
        <authorList>
            <person name="Fletcher K."/>
            <person name="Zhang L."/>
            <person name="Gil J."/>
            <person name="Han R."/>
            <person name="Cavanaugh K."/>
            <person name="Michelmore R."/>
        </authorList>
    </citation>
    <scope>NUCLEOTIDE SEQUENCE [LARGE SCALE GENOMIC DNA]</scope>
    <source>
        <strain evidence="2 3">SF5</strain>
    </source>
</reference>
<evidence type="ECO:0000256" key="1">
    <source>
        <dbReference type="SAM" id="MobiDB-lite"/>
    </source>
</evidence>
<comment type="caution">
    <text evidence="2">The sequence shown here is derived from an EMBL/GenBank/DDBJ whole genome shotgun (WGS) entry which is preliminary data.</text>
</comment>
<dbReference type="InterPro" id="IPR013083">
    <property type="entry name" value="Znf_RING/FYVE/PHD"/>
</dbReference>
<dbReference type="KEGG" id="blac:94346113"/>